<reference evidence="1 2" key="1">
    <citation type="submission" date="2010-01" db="EMBL/GenBank/DDBJ databases">
        <authorList>
            <person name="Weinstock G."/>
            <person name="Sodergren E."/>
            <person name="Clifton S."/>
            <person name="Fulton L."/>
            <person name="Fulton B."/>
            <person name="Courtney L."/>
            <person name="Fronick C."/>
            <person name="Harrison M."/>
            <person name="Strong C."/>
            <person name="Farmer C."/>
            <person name="Delahaunty K."/>
            <person name="Markovic C."/>
            <person name="Hall O."/>
            <person name="Minx P."/>
            <person name="Tomlinson C."/>
            <person name="Mitreva M."/>
            <person name="Nelson J."/>
            <person name="Hou S."/>
            <person name="Wollam A."/>
            <person name="Pepin K.H."/>
            <person name="Johnson M."/>
            <person name="Bhonagiri V."/>
            <person name="Nash W.E."/>
            <person name="Warren W."/>
            <person name="Chinwalla A."/>
            <person name="Mardis E.R."/>
            <person name="Wilson R.K."/>
        </authorList>
    </citation>
    <scope>NUCLEOTIDE SEQUENCE [LARGE SCALE GENOMIC DNA]</scope>
    <source>
        <strain evidence="1 2">DSM 2374</strain>
    </source>
</reference>
<dbReference type="Proteomes" id="UP000004028">
    <property type="component" value="Unassembled WGS sequence"/>
</dbReference>
<gene>
    <name evidence="1" type="ORF">METSMIF1_02445</name>
</gene>
<dbReference type="AlphaFoldDB" id="D2ZNN8"/>
<dbReference type="PATRIC" id="fig|521002.11.peg.432"/>
<dbReference type="EMBL" id="ABYV02000006">
    <property type="protein sequence ID" value="EFC92885.1"/>
    <property type="molecule type" value="Genomic_DNA"/>
</dbReference>
<accession>D2ZNN8</accession>
<name>D2ZNN8_METSM</name>
<proteinExistence type="predicted"/>
<protein>
    <submittedName>
        <fullName evidence="1">Uncharacterized protein</fullName>
    </submittedName>
</protein>
<evidence type="ECO:0000313" key="1">
    <source>
        <dbReference type="EMBL" id="EFC92885.1"/>
    </source>
</evidence>
<dbReference type="HOGENOM" id="CLU_3302793_0_0_2"/>
<evidence type="ECO:0000313" key="2">
    <source>
        <dbReference type="Proteomes" id="UP000004028"/>
    </source>
</evidence>
<comment type="caution">
    <text evidence="1">The sequence shown here is derived from an EMBL/GenBank/DDBJ whole genome shotgun (WGS) entry which is preliminary data.</text>
</comment>
<sequence length="40" mass="4787">MLLRTLEKSLKISVVKLVKLKIDSDTEYNQELKKRLRKNN</sequence>
<organism evidence="1 2">
    <name type="scientific">Methanobrevibacter smithii DSM 2374</name>
    <dbReference type="NCBI Taxonomy" id="521002"/>
    <lineage>
        <taxon>Archaea</taxon>
        <taxon>Methanobacteriati</taxon>
        <taxon>Methanobacteriota</taxon>
        <taxon>Methanomada group</taxon>
        <taxon>Methanobacteria</taxon>
        <taxon>Methanobacteriales</taxon>
        <taxon>Methanobacteriaceae</taxon>
        <taxon>Methanobrevibacter</taxon>
    </lineage>
</organism>